<organism evidence="5 6">
    <name type="scientific">Candidatus Nomurabacteria bacterium RIFCSPHIGHO2_01_FULL_40_20</name>
    <dbReference type="NCBI Taxonomy" id="1801738"/>
    <lineage>
        <taxon>Bacteria</taxon>
        <taxon>Candidatus Nomuraibacteriota</taxon>
    </lineage>
</organism>
<accession>A0A1F6V2Z9</accession>
<dbReference type="InterPro" id="IPR007184">
    <property type="entry name" value="Mannoside_phosphorylase"/>
</dbReference>
<dbReference type="EMBL" id="MFTO01000008">
    <property type="protein sequence ID" value="OGI64050.1"/>
    <property type="molecule type" value="Genomic_DNA"/>
</dbReference>
<evidence type="ECO:0000256" key="3">
    <source>
        <dbReference type="ARBA" id="ARBA00024356"/>
    </source>
</evidence>
<dbReference type="Gene3D" id="2.115.10.20">
    <property type="entry name" value="Glycosyl hydrolase domain, family 43"/>
    <property type="match status" value="1"/>
</dbReference>
<keyword evidence="1" id="KW-0328">Glycosyltransferase</keyword>
<comment type="similarity">
    <text evidence="3">Belongs to the glycosyl hydrolase 130 family.</text>
</comment>
<evidence type="ECO:0000313" key="6">
    <source>
        <dbReference type="Proteomes" id="UP000178985"/>
    </source>
</evidence>
<reference evidence="5 6" key="1">
    <citation type="journal article" date="2016" name="Nat. Commun.">
        <title>Thousands of microbial genomes shed light on interconnected biogeochemical processes in an aquifer system.</title>
        <authorList>
            <person name="Anantharaman K."/>
            <person name="Brown C.T."/>
            <person name="Hug L.A."/>
            <person name="Sharon I."/>
            <person name="Castelle C.J."/>
            <person name="Probst A.J."/>
            <person name="Thomas B.C."/>
            <person name="Singh A."/>
            <person name="Wilkins M.J."/>
            <person name="Karaoz U."/>
            <person name="Brodie E.L."/>
            <person name="Williams K.H."/>
            <person name="Hubbard S.S."/>
            <person name="Banfield J.F."/>
        </authorList>
    </citation>
    <scope>NUCLEOTIDE SEQUENCE [LARGE SCALE GENOMIC DNA]</scope>
</reference>
<dbReference type="Proteomes" id="UP000178985">
    <property type="component" value="Unassembled WGS sequence"/>
</dbReference>
<gene>
    <name evidence="5" type="ORF">A2733_02525</name>
</gene>
<feature type="region of interest" description="Disordered" evidence="4">
    <location>
        <begin position="1"/>
        <end position="34"/>
    </location>
</feature>
<feature type="compositionally biased region" description="Basic residues" evidence="4">
    <location>
        <begin position="1"/>
        <end position="18"/>
    </location>
</feature>
<dbReference type="Pfam" id="PF04041">
    <property type="entry name" value="Glyco_hydro_130"/>
    <property type="match status" value="1"/>
</dbReference>
<dbReference type="PANTHER" id="PTHR34106:SF5">
    <property type="entry name" value="GLYCOSIDASE"/>
    <property type="match status" value="1"/>
</dbReference>
<evidence type="ECO:0008006" key="7">
    <source>
        <dbReference type="Google" id="ProtNLM"/>
    </source>
</evidence>
<sequence length="398" mass="45104">MAELKKKKTKIKSRRPKIKNQGSGPRSKASGKKVVVKKRVYKRGAKKGEIKLKRSVRNPIIVPTPYPWESFATFNPAAVVSGGRVHLFYRALGPDGISRIGYASSPDGINFDIRLTHPVYVAQNFEEAQKHWPMTTPARLVYDPKAYSSGGGWGGCEDPRAVIIDGIVYMTFNMFNGWHSMRVAVTSIAEEDLLAKKWLWKNFSYLSRGSRQKNWVLFPEKINGKFALFYNLDKGDPSRVHIAFINNLDETETPSPEQAPDPQMLPDHSVAWHNRTRSAASPPIKTKDGWLLLYHAMDRNDGGRYKVGAMLLDLKNPEKVLYRAQNPILKPDHWYENNYKPGIIYASGAVVKDGKLLVYYGGGDKYVALASIDLKEMLENLKQQKPIKLKQEKLFRAE</sequence>
<dbReference type="SUPFAM" id="SSF75005">
    <property type="entry name" value="Arabinanase/levansucrase/invertase"/>
    <property type="match status" value="1"/>
</dbReference>
<comment type="caution">
    <text evidence="5">The sequence shown here is derived from an EMBL/GenBank/DDBJ whole genome shotgun (WGS) entry which is preliminary data.</text>
</comment>
<evidence type="ECO:0000313" key="5">
    <source>
        <dbReference type="EMBL" id="OGI64050.1"/>
    </source>
</evidence>
<proteinExistence type="inferred from homology"/>
<protein>
    <recommendedName>
        <fullName evidence="7">Glycosidase</fullName>
    </recommendedName>
</protein>
<keyword evidence="2" id="KW-0808">Transferase</keyword>
<evidence type="ECO:0000256" key="2">
    <source>
        <dbReference type="ARBA" id="ARBA00022679"/>
    </source>
</evidence>
<name>A0A1F6V2Z9_9BACT</name>
<dbReference type="PANTHER" id="PTHR34106">
    <property type="entry name" value="GLYCOSIDASE"/>
    <property type="match status" value="1"/>
</dbReference>
<dbReference type="GO" id="GO:0016757">
    <property type="term" value="F:glycosyltransferase activity"/>
    <property type="evidence" value="ECO:0007669"/>
    <property type="project" value="UniProtKB-KW"/>
</dbReference>
<evidence type="ECO:0000256" key="1">
    <source>
        <dbReference type="ARBA" id="ARBA00022676"/>
    </source>
</evidence>
<evidence type="ECO:0000256" key="4">
    <source>
        <dbReference type="SAM" id="MobiDB-lite"/>
    </source>
</evidence>
<dbReference type="CDD" id="cd18614">
    <property type="entry name" value="GH130"/>
    <property type="match status" value="1"/>
</dbReference>
<dbReference type="AlphaFoldDB" id="A0A1F6V2Z9"/>
<dbReference type="InterPro" id="IPR023296">
    <property type="entry name" value="Glyco_hydro_beta-prop_sf"/>
</dbReference>